<organism evidence="5 6">
    <name type="scientific">Actinoallomurus vinaceus</name>
    <dbReference type="NCBI Taxonomy" id="1080074"/>
    <lineage>
        <taxon>Bacteria</taxon>
        <taxon>Bacillati</taxon>
        <taxon>Actinomycetota</taxon>
        <taxon>Actinomycetes</taxon>
        <taxon>Streptosporangiales</taxon>
        <taxon>Thermomonosporaceae</taxon>
        <taxon>Actinoallomurus</taxon>
    </lineage>
</organism>
<dbReference type="PROSITE" id="PS50932">
    <property type="entry name" value="HTH_LACI_2"/>
    <property type="match status" value="1"/>
</dbReference>
<dbReference type="SUPFAM" id="SSF47413">
    <property type="entry name" value="lambda repressor-like DNA-binding domains"/>
    <property type="match status" value="1"/>
</dbReference>
<dbReference type="EMBL" id="BAABHK010000002">
    <property type="protein sequence ID" value="GAA4622337.1"/>
    <property type="molecule type" value="Genomic_DNA"/>
</dbReference>
<dbReference type="CDD" id="cd01392">
    <property type="entry name" value="HTH_LacI"/>
    <property type="match status" value="1"/>
</dbReference>
<comment type="caution">
    <text evidence="5">The sequence shown here is derived from an EMBL/GenBank/DDBJ whole genome shotgun (WGS) entry which is preliminary data.</text>
</comment>
<sequence>MGVTLADVARRAQTSTAVVSYVINNGPRPVAAATRERVLQAIAELGYRPDRVARALRAKRSGVIGVLLPDTANPFFASLGQAIEAAAFDAGRLVVVGNSGFDPDREEAYLHAFLDSRVEGLVVVSARHSPRALDALASAPVPAVYVHHAPPDTLSAVVLADNDGGGRLATTHLLDHGHENVAVLAGPDDAGPVGARVAGWRRALAERGVPEHRRVRSRSAFTRAGGHASMRRLLEHKARPTAVFAATDELAVGALHAVAEAGLRVPDDIALVGFDGVPETAFTNPSLTTIGVPAERMARSAIAGLDRAWQGHERPGGEEILPVSLIQRASCGCESPTSR</sequence>
<evidence type="ECO:0000256" key="3">
    <source>
        <dbReference type="ARBA" id="ARBA00023163"/>
    </source>
</evidence>
<evidence type="ECO:0000256" key="2">
    <source>
        <dbReference type="ARBA" id="ARBA00023125"/>
    </source>
</evidence>
<proteinExistence type="predicted"/>
<dbReference type="Gene3D" id="3.40.50.2300">
    <property type="match status" value="2"/>
</dbReference>
<dbReference type="SMART" id="SM00354">
    <property type="entry name" value="HTH_LACI"/>
    <property type="match status" value="1"/>
</dbReference>
<keyword evidence="2 5" id="KW-0238">DNA-binding</keyword>
<dbReference type="Proteomes" id="UP001501442">
    <property type="component" value="Unassembled WGS sequence"/>
</dbReference>
<keyword evidence="1" id="KW-0805">Transcription regulation</keyword>
<dbReference type="GO" id="GO:0003677">
    <property type="term" value="F:DNA binding"/>
    <property type="evidence" value="ECO:0007669"/>
    <property type="project" value="UniProtKB-KW"/>
</dbReference>
<accession>A0ABP8U315</accession>
<dbReference type="InterPro" id="IPR046335">
    <property type="entry name" value="LacI/GalR-like_sensor"/>
</dbReference>
<evidence type="ECO:0000313" key="5">
    <source>
        <dbReference type="EMBL" id="GAA4622337.1"/>
    </source>
</evidence>
<dbReference type="PANTHER" id="PTHR30146:SF109">
    <property type="entry name" value="HTH-TYPE TRANSCRIPTIONAL REGULATOR GALS"/>
    <property type="match status" value="1"/>
</dbReference>
<dbReference type="SUPFAM" id="SSF53822">
    <property type="entry name" value="Periplasmic binding protein-like I"/>
    <property type="match status" value="1"/>
</dbReference>
<evidence type="ECO:0000313" key="6">
    <source>
        <dbReference type="Proteomes" id="UP001501442"/>
    </source>
</evidence>
<keyword evidence="6" id="KW-1185">Reference proteome</keyword>
<dbReference type="Pfam" id="PF00356">
    <property type="entry name" value="LacI"/>
    <property type="match status" value="1"/>
</dbReference>
<gene>
    <name evidence="5" type="ORF">GCM10023196_014110</name>
</gene>
<dbReference type="InterPro" id="IPR028082">
    <property type="entry name" value="Peripla_BP_I"/>
</dbReference>
<reference evidence="6" key="1">
    <citation type="journal article" date="2019" name="Int. J. Syst. Evol. Microbiol.">
        <title>The Global Catalogue of Microorganisms (GCM) 10K type strain sequencing project: providing services to taxonomists for standard genome sequencing and annotation.</title>
        <authorList>
            <consortium name="The Broad Institute Genomics Platform"/>
            <consortium name="The Broad Institute Genome Sequencing Center for Infectious Disease"/>
            <person name="Wu L."/>
            <person name="Ma J."/>
        </authorList>
    </citation>
    <scope>NUCLEOTIDE SEQUENCE [LARGE SCALE GENOMIC DNA]</scope>
    <source>
        <strain evidence="6">JCM 17939</strain>
    </source>
</reference>
<dbReference type="RefSeq" id="WP_345429831.1">
    <property type="nucleotide sequence ID" value="NZ_BAABHK010000002.1"/>
</dbReference>
<dbReference type="InterPro" id="IPR010982">
    <property type="entry name" value="Lambda_DNA-bd_dom_sf"/>
</dbReference>
<evidence type="ECO:0000259" key="4">
    <source>
        <dbReference type="PROSITE" id="PS50932"/>
    </source>
</evidence>
<evidence type="ECO:0000256" key="1">
    <source>
        <dbReference type="ARBA" id="ARBA00023015"/>
    </source>
</evidence>
<dbReference type="InterPro" id="IPR000843">
    <property type="entry name" value="HTH_LacI"/>
</dbReference>
<dbReference type="PANTHER" id="PTHR30146">
    <property type="entry name" value="LACI-RELATED TRANSCRIPTIONAL REPRESSOR"/>
    <property type="match status" value="1"/>
</dbReference>
<feature type="domain" description="HTH lacI-type" evidence="4">
    <location>
        <begin position="3"/>
        <end position="58"/>
    </location>
</feature>
<dbReference type="Gene3D" id="1.10.260.40">
    <property type="entry name" value="lambda repressor-like DNA-binding domains"/>
    <property type="match status" value="1"/>
</dbReference>
<dbReference type="Pfam" id="PF13377">
    <property type="entry name" value="Peripla_BP_3"/>
    <property type="match status" value="1"/>
</dbReference>
<name>A0ABP8U315_9ACTN</name>
<protein>
    <submittedName>
        <fullName evidence="5">LacI family DNA-binding transcriptional regulator</fullName>
    </submittedName>
</protein>
<keyword evidence="3" id="KW-0804">Transcription</keyword>
<dbReference type="CDD" id="cd06267">
    <property type="entry name" value="PBP1_LacI_sugar_binding-like"/>
    <property type="match status" value="1"/>
</dbReference>